<sequence length="110" mass="12497">MQRLNDLIRDEIAGLLMHQTRDERLHGLISVTGVETAPDLSHCKVFISIFGEDAEVSETLKRMRAAASFFRRELAARLNLRHTPELDFRLDRSIAEGARINLLLKEIEGA</sequence>
<dbReference type="NCBIfam" id="TIGR00082">
    <property type="entry name" value="rbfA"/>
    <property type="match status" value="1"/>
</dbReference>
<comment type="subunit">
    <text evidence="2">Monomer. Binds 30S ribosomal subunits, but not 50S ribosomal subunits or 70S ribosomes.</text>
</comment>
<dbReference type="GO" id="GO:0043024">
    <property type="term" value="F:ribosomal small subunit binding"/>
    <property type="evidence" value="ECO:0007669"/>
    <property type="project" value="TreeGrafter"/>
</dbReference>
<proteinExistence type="inferred from homology"/>
<dbReference type="PANTHER" id="PTHR33515:SF1">
    <property type="entry name" value="RIBOSOME-BINDING FACTOR A, CHLOROPLASTIC-RELATED"/>
    <property type="match status" value="1"/>
</dbReference>
<dbReference type="GO" id="GO:0030490">
    <property type="term" value="P:maturation of SSU-rRNA"/>
    <property type="evidence" value="ECO:0007669"/>
    <property type="project" value="UniProtKB-UniRule"/>
</dbReference>
<name>A0A1F6C5G7_HANXR</name>
<evidence type="ECO:0000313" key="4">
    <source>
        <dbReference type="Proteomes" id="UP000178606"/>
    </source>
</evidence>
<dbReference type="Proteomes" id="UP000178606">
    <property type="component" value="Unassembled WGS sequence"/>
</dbReference>
<dbReference type="PANTHER" id="PTHR33515">
    <property type="entry name" value="RIBOSOME-BINDING FACTOR A, CHLOROPLASTIC-RELATED"/>
    <property type="match status" value="1"/>
</dbReference>
<dbReference type="Pfam" id="PF02033">
    <property type="entry name" value="RBFA"/>
    <property type="match status" value="1"/>
</dbReference>
<dbReference type="HAMAP" id="MF_00003">
    <property type="entry name" value="RbfA"/>
    <property type="match status" value="1"/>
</dbReference>
<dbReference type="InterPro" id="IPR015946">
    <property type="entry name" value="KH_dom-like_a/b"/>
</dbReference>
<dbReference type="PROSITE" id="PS01319">
    <property type="entry name" value="RBFA"/>
    <property type="match status" value="1"/>
</dbReference>
<organism evidence="3 4">
    <name type="scientific">Handelsmanbacteria sp. (strain RIFCSPLOWO2_12_FULL_64_10)</name>
    <dbReference type="NCBI Taxonomy" id="1817868"/>
    <lineage>
        <taxon>Bacteria</taxon>
        <taxon>Candidatus Handelsmaniibacteriota</taxon>
    </lineage>
</organism>
<gene>
    <name evidence="2" type="primary">rbfA</name>
    <name evidence="3" type="ORF">A3F84_23255</name>
</gene>
<dbReference type="InterPro" id="IPR000238">
    <property type="entry name" value="RbfA"/>
</dbReference>
<comment type="subcellular location">
    <subcellularLocation>
        <location evidence="2">Cytoplasm</location>
    </subcellularLocation>
</comment>
<dbReference type="Gene3D" id="3.30.300.20">
    <property type="match status" value="1"/>
</dbReference>
<comment type="similarity">
    <text evidence="2">Belongs to the RbfA family.</text>
</comment>
<accession>A0A1F6C5G7</accession>
<protein>
    <recommendedName>
        <fullName evidence="2">Ribosome-binding factor A</fullName>
    </recommendedName>
</protein>
<evidence type="ECO:0000256" key="1">
    <source>
        <dbReference type="ARBA" id="ARBA00022517"/>
    </source>
</evidence>
<dbReference type="GO" id="GO:0005829">
    <property type="term" value="C:cytosol"/>
    <property type="evidence" value="ECO:0007669"/>
    <property type="project" value="TreeGrafter"/>
</dbReference>
<dbReference type="InterPro" id="IPR023799">
    <property type="entry name" value="RbfA_dom_sf"/>
</dbReference>
<comment type="function">
    <text evidence="2">One of several proteins that assist in the late maturation steps of the functional core of the 30S ribosomal subunit. Associates with free 30S ribosomal subunits (but not with 30S subunits that are part of 70S ribosomes or polysomes). Required for efficient processing of 16S rRNA. May interact with the 5'-terminal helix region of 16S rRNA.</text>
</comment>
<reference evidence="3 4" key="1">
    <citation type="journal article" date="2016" name="Nat. Commun.">
        <title>Thousands of microbial genomes shed light on interconnected biogeochemical processes in an aquifer system.</title>
        <authorList>
            <person name="Anantharaman K."/>
            <person name="Brown C.T."/>
            <person name="Hug L.A."/>
            <person name="Sharon I."/>
            <person name="Castelle C.J."/>
            <person name="Probst A.J."/>
            <person name="Thomas B.C."/>
            <person name="Singh A."/>
            <person name="Wilkins M.J."/>
            <person name="Karaoz U."/>
            <person name="Brodie E.L."/>
            <person name="Williams K.H."/>
            <person name="Hubbard S.S."/>
            <person name="Banfield J.F."/>
        </authorList>
    </citation>
    <scope>NUCLEOTIDE SEQUENCE [LARGE SCALE GENOMIC DNA]</scope>
    <source>
        <strain evidence="4">RIFCSPLOWO2_12_FULL_64_10</strain>
    </source>
</reference>
<dbReference type="SUPFAM" id="SSF89919">
    <property type="entry name" value="Ribosome-binding factor A, RbfA"/>
    <property type="match status" value="1"/>
</dbReference>
<evidence type="ECO:0000256" key="2">
    <source>
        <dbReference type="HAMAP-Rule" id="MF_00003"/>
    </source>
</evidence>
<dbReference type="AlphaFoldDB" id="A0A1F6C5G7"/>
<dbReference type="EMBL" id="MFKF01000407">
    <property type="protein sequence ID" value="OGG44312.1"/>
    <property type="molecule type" value="Genomic_DNA"/>
</dbReference>
<keyword evidence="2" id="KW-0963">Cytoplasm</keyword>
<dbReference type="InterPro" id="IPR020053">
    <property type="entry name" value="Ribosome-bd_factorA_CS"/>
</dbReference>
<evidence type="ECO:0000313" key="3">
    <source>
        <dbReference type="EMBL" id="OGG44312.1"/>
    </source>
</evidence>
<keyword evidence="1 2" id="KW-0690">Ribosome biogenesis</keyword>
<comment type="caution">
    <text evidence="3">The sequence shown here is derived from an EMBL/GenBank/DDBJ whole genome shotgun (WGS) entry which is preliminary data.</text>
</comment>